<comment type="caution">
    <text evidence="1">The sequence shown here is derived from an EMBL/GenBank/DDBJ whole genome shotgun (WGS) entry which is preliminary data.</text>
</comment>
<evidence type="ECO:0000313" key="1">
    <source>
        <dbReference type="EMBL" id="KAH3736048.1"/>
    </source>
</evidence>
<organism evidence="1 2">
    <name type="scientific">Dreissena polymorpha</name>
    <name type="common">Zebra mussel</name>
    <name type="synonym">Mytilus polymorpha</name>
    <dbReference type="NCBI Taxonomy" id="45954"/>
    <lineage>
        <taxon>Eukaryota</taxon>
        <taxon>Metazoa</taxon>
        <taxon>Spiralia</taxon>
        <taxon>Lophotrochozoa</taxon>
        <taxon>Mollusca</taxon>
        <taxon>Bivalvia</taxon>
        <taxon>Autobranchia</taxon>
        <taxon>Heteroconchia</taxon>
        <taxon>Euheterodonta</taxon>
        <taxon>Imparidentia</taxon>
        <taxon>Neoheterodontei</taxon>
        <taxon>Myida</taxon>
        <taxon>Dreissenoidea</taxon>
        <taxon>Dreissenidae</taxon>
        <taxon>Dreissena</taxon>
    </lineage>
</organism>
<proteinExistence type="predicted"/>
<keyword evidence="2" id="KW-1185">Reference proteome</keyword>
<dbReference type="EMBL" id="JAIWYP010000011">
    <property type="protein sequence ID" value="KAH3736048.1"/>
    <property type="molecule type" value="Genomic_DNA"/>
</dbReference>
<name>A0A9D4CYX3_DREPO</name>
<gene>
    <name evidence="1" type="ORF">DPMN_042608</name>
</gene>
<protein>
    <submittedName>
        <fullName evidence="1">Uncharacterized protein</fullName>
    </submittedName>
</protein>
<reference evidence="1" key="2">
    <citation type="submission" date="2020-11" db="EMBL/GenBank/DDBJ databases">
        <authorList>
            <person name="McCartney M.A."/>
            <person name="Auch B."/>
            <person name="Kono T."/>
            <person name="Mallez S."/>
            <person name="Becker A."/>
            <person name="Gohl D.M."/>
            <person name="Silverstein K.A.T."/>
            <person name="Koren S."/>
            <person name="Bechman K.B."/>
            <person name="Herman A."/>
            <person name="Abrahante J.E."/>
            <person name="Garbe J."/>
        </authorList>
    </citation>
    <scope>NUCLEOTIDE SEQUENCE</scope>
    <source>
        <strain evidence="1">Duluth1</strain>
        <tissue evidence="1">Whole animal</tissue>
    </source>
</reference>
<reference evidence="1" key="1">
    <citation type="journal article" date="2019" name="bioRxiv">
        <title>The Genome of the Zebra Mussel, Dreissena polymorpha: A Resource for Invasive Species Research.</title>
        <authorList>
            <person name="McCartney M.A."/>
            <person name="Auch B."/>
            <person name="Kono T."/>
            <person name="Mallez S."/>
            <person name="Zhang Y."/>
            <person name="Obille A."/>
            <person name="Becker A."/>
            <person name="Abrahante J.E."/>
            <person name="Garbe J."/>
            <person name="Badalamenti J.P."/>
            <person name="Herman A."/>
            <person name="Mangelson H."/>
            <person name="Liachko I."/>
            <person name="Sullivan S."/>
            <person name="Sone E.D."/>
            <person name="Koren S."/>
            <person name="Silverstein K.A.T."/>
            <person name="Beckman K.B."/>
            <person name="Gohl D.M."/>
        </authorList>
    </citation>
    <scope>NUCLEOTIDE SEQUENCE</scope>
    <source>
        <strain evidence="1">Duluth1</strain>
        <tissue evidence="1">Whole animal</tissue>
    </source>
</reference>
<dbReference type="Proteomes" id="UP000828390">
    <property type="component" value="Unassembled WGS sequence"/>
</dbReference>
<accession>A0A9D4CYX3</accession>
<sequence length="76" mass="8507">MQHCSLPNVQEEANNKNFSSHVSGTIAPINVAPTHMKQFSIVSTHLKQFSIVPTHLKQFSLDPNHLKQFSIVPTDL</sequence>
<evidence type="ECO:0000313" key="2">
    <source>
        <dbReference type="Proteomes" id="UP000828390"/>
    </source>
</evidence>
<dbReference type="AlphaFoldDB" id="A0A9D4CYX3"/>